<feature type="domain" description="Peptide methionine sulphoxide reductase MsrA" evidence="6">
    <location>
        <begin position="21"/>
        <end position="171"/>
    </location>
</feature>
<comment type="function">
    <text evidence="4">Has an important function as a repair enzyme for proteins that have been inactivated by oxidation. Catalyzes the reversible oxidation-reduction of methionine sulfoxide in proteins to methionine.</text>
</comment>
<organism evidence="7 8">
    <name type="scientific">Sphingoaurantiacus capsulatus</name>
    <dbReference type="NCBI Taxonomy" id="1771310"/>
    <lineage>
        <taxon>Bacteria</taxon>
        <taxon>Pseudomonadati</taxon>
        <taxon>Pseudomonadota</taxon>
        <taxon>Alphaproteobacteria</taxon>
        <taxon>Sphingomonadales</taxon>
        <taxon>Sphingosinicellaceae</taxon>
        <taxon>Sphingoaurantiacus</taxon>
    </lineage>
</organism>
<evidence type="ECO:0000259" key="6">
    <source>
        <dbReference type="Pfam" id="PF01625"/>
    </source>
</evidence>
<comment type="caution">
    <text evidence="7">The sequence shown here is derived from an EMBL/GenBank/DDBJ whole genome shotgun (WGS) entry which is preliminary data.</text>
</comment>
<dbReference type="SUPFAM" id="SSF55068">
    <property type="entry name" value="Peptide methionine sulfoxide reductase"/>
    <property type="match status" value="1"/>
</dbReference>
<dbReference type="InterPro" id="IPR036509">
    <property type="entry name" value="Met_Sox_Rdtase_MsrA_sf"/>
</dbReference>
<evidence type="ECO:0000256" key="5">
    <source>
        <dbReference type="SAM" id="SignalP"/>
    </source>
</evidence>
<sequence>MRKGLIAMVALLTGGAAQAATAVFAGGCFWSTEVAFDKVPGVISTTSGFSGGKVANPSYDRVVSGGTGHLEAVRVVYDPKRVRYAQLLDHYWRSIDPTDPDGQFCDQGASYRTAIFVTADQRVAAEASKTKLAKSGVLPGLIATKILPAAPFYAADASHQDFHVKNPGRYRMYRIGCGRDAALAKVWKKAG</sequence>
<dbReference type="Pfam" id="PF01625">
    <property type="entry name" value="PMSR"/>
    <property type="match status" value="1"/>
</dbReference>
<protein>
    <recommendedName>
        <fullName evidence="4">Peptide methionine sulfoxide reductase MsrA</fullName>
        <shortName evidence="4">Protein-methionine-S-oxide reductase</shortName>
        <ecNumber evidence="4">1.8.4.11</ecNumber>
    </recommendedName>
    <alternativeName>
        <fullName evidence="4">Peptide-methionine (S)-S-oxide reductase</fullName>
        <shortName evidence="4">Peptide Met(O) reductase</shortName>
    </alternativeName>
</protein>
<evidence type="ECO:0000256" key="2">
    <source>
        <dbReference type="ARBA" id="ARBA00047806"/>
    </source>
</evidence>
<comment type="catalytic activity">
    <reaction evidence="2 4">
        <text>L-methionyl-[protein] + [thioredoxin]-disulfide + H2O = L-methionyl-(S)-S-oxide-[protein] + [thioredoxin]-dithiol</text>
        <dbReference type="Rhea" id="RHEA:14217"/>
        <dbReference type="Rhea" id="RHEA-COMP:10698"/>
        <dbReference type="Rhea" id="RHEA-COMP:10700"/>
        <dbReference type="Rhea" id="RHEA-COMP:12313"/>
        <dbReference type="Rhea" id="RHEA-COMP:12315"/>
        <dbReference type="ChEBI" id="CHEBI:15377"/>
        <dbReference type="ChEBI" id="CHEBI:16044"/>
        <dbReference type="ChEBI" id="CHEBI:29950"/>
        <dbReference type="ChEBI" id="CHEBI:44120"/>
        <dbReference type="ChEBI" id="CHEBI:50058"/>
        <dbReference type="EC" id="1.8.4.11"/>
    </reaction>
</comment>
<dbReference type="PANTHER" id="PTHR42799:SF2">
    <property type="entry name" value="MITOCHONDRIAL PEPTIDE METHIONINE SULFOXIDE REDUCTASE"/>
    <property type="match status" value="1"/>
</dbReference>
<keyword evidence="5" id="KW-0732">Signal</keyword>
<dbReference type="GO" id="GO:0008113">
    <property type="term" value="F:peptide-methionine (S)-S-oxide reductase activity"/>
    <property type="evidence" value="ECO:0007669"/>
    <property type="project" value="UniProtKB-EC"/>
</dbReference>
<evidence type="ECO:0000256" key="3">
    <source>
        <dbReference type="ARBA" id="ARBA00048782"/>
    </source>
</evidence>
<evidence type="ECO:0000256" key="4">
    <source>
        <dbReference type="HAMAP-Rule" id="MF_01401"/>
    </source>
</evidence>
<dbReference type="PANTHER" id="PTHR42799">
    <property type="entry name" value="MITOCHONDRIAL PEPTIDE METHIONINE SULFOXIDE REDUCTASE"/>
    <property type="match status" value="1"/>
</dbReference>
<evidence type="ECO:0000313" key="7">
    <source>
        <dbReference type="EMBL" id="MFC3711630.1"/>
    </source>
</evidence>
<dbReference type="RefSeq" id="WP_380856952.1">
    <property type="nucleotide sequence ID" value="NZ_JBHRXV010000003.1"/>
</dbReference>
<keyword evidence="8" id="KW-1185">Reference proteome</keyword>
<dbReference type="Proteomes" id="UP001595615">
    <property type="component" value="Unassembled WGS sequence"/>
</dbReference>
<feature type="signal peptide" evidence="5">
    <location>
        <begin position="1"/>
        <end position="19"/>
    </location>
</feature>
<reference evidence="8" key="1">
    <citation type="journal article" date="2019" name="Int. J. Syst. Evol. Microbiol.">
        <title>The Global Catalogue of Microorganisms (GCM) 10K type strain sequencing project: providing services to taxonomists for standard genome sequencing and annotation.</title>
        <authorList>
            <consortium name="The Broad Institute Genomics Platform"/>
            <consortium name="The Broad Institute Genome Sequencing Center for Infectious Disease"/>
            <person name="Wu L."/>
            <person name="Ma J."/>
        </authorList>
    </citation>
    <scope>NUCLEOTIDE SEQUENCE [LARGE SCALE GENOMIC DNA]</scope>
    <source>
        <strain evidence="8">KCTC 42644</strain>
    </source>
</reference>
<dbReference type="PROSITE" id="PS51257">
    <property type="entry name" value="PROKAR_LIPOPROTEIN"/>
    <property type="match status" value="1"/>
</dbReference>
<keyword evidence="1 4" id="KW-0560">Oxidoreductase</keyword>
<accession>A0ABV7X672</accession>
<dbReference type="Gene3D" id="3.30.1060.10">
    <property type="entry name" value="Peptide methionine sulphoxide reductase MsrA"/>
    <property type="match status" value="1"/>
</dbReference>
<name>A0ABV7X672_9SPHN</name>
<feature type="active site" evidence="4">
    <location>
        <position position="28"/>
    </location>
</feature>
<evidence type="ECO:0000256" key="1">
    <source>
        <dbReference type="ARBA" id="ARBA00023002"/>
    </source>
</evidence>
<feature type="chain" id="PRO_5045534333" description="Peptide methionine sulfoxide reductase MsrA" evidence="5">
    <location>
        <begin position="20"/>
        <end position="191"/>
    </location>
</feature>
<dbReference type="InterPro" id="IPR002569">
    <property type="entry name" value="Met_Sox_Rdtase_MsrA_dom"/>
</dbReference>
<comment type="similarity">
    <text evidence="4">Belongs to the MsrA Met sulfoxide reductase family.</text>
</comment>
<dbReference type="EC" id="1.8.4.11" evidence="4"/>
<evidence type="ECO:0000313" key="8">
    <source>
        <dbReference type="Proteomes" id="UP001595615"/>
    </source>
</evidence>
<dbReference type="InterPro" id="IPR050162">
    <property type="entry name" value="MsrA_MetSO_reductase"/>
</dbReference>
<comment type="catalytic activity">
    <reaction evidence="3 4">
        <text>[thioredoxin]-disulfide + L-methionine + H2O = L-methionine (S)-S-oxide + [thioredoxin]-dithiol</text>
        <dbReference type="Rhea" id="RHEA:19993"/>
        <dbReference type="Rhea" id="RHEA-COMP:10698"/>
        <dbReference type="Rhea" id="RHEA-COMP:10700"/>
        <dbReference type="ChEBI" id="CHEBI:15377"/>
        <dbReference type="ChEBI" id="CHEBI:29950"/>
        <dbReference type="ChEBI" id="CHEBI:50058"/>
        <dbReference type="ChEBI" id="CHEBI:57844"/>
        <dbReference type="ChEBI" id="CHEBI:58772"/>
        <dbReference type="EC" id="1.8.4.11"/>
    </reaction>
</comment>
<dbReference type="HAMAP" id="MF_01401">
    <property type="entry name" value="MsrA"/>
    <property type="match status" value="1"/>
</dbReference>
<proteinExistence type="inferred from homology"/>
<dbReference type="EMBL" id="JBHRXV010000003">
    <property type="protein sequence ID" value="MFC3711630.1"/>
    <property type="molecule type" value="Genomic_DNA"/>
</dbReference>
<dbReference type="NCBIfam" id="TIGR00401">
    <property type="entry name" value="msrA"/>
    <property type="match status" value="1"/>
</dbReference>
<gene>
    <name evidence="4 7" type="primary">msrA</name>
    <name evidence="7" type="ORF">ACFOMD_03550</name>
</gene>